<evidence type="ECO:0000313" key="3">
    <source>
        <dbReference type="EMBL" id="CAI3696043.1"/>
    </source>
</evidence>
<organism evidence="3 4">
    <name type="scientific">Clostridium neonatale</name>
    <dbReference type="NCBI Taxonomy" id="137838"/>
    <lineage>
        <taxon>Bacteria</taxon>
        <taxon>Bacillati</taxon>
        <taxon>Bacillota</taxon>
        <taxon>Clostridia</taxon>
        <taxon>Eubacteriales</taxon>
        <taxon>Clostridiaceae</taxon>
        <taxon>Clostridium</taxon>
    </lineage>
</organism>
<accession>A0AAD2DFY1</accession>
<dbReference type="EMBL" id="CAMTCP010000296">
    <property type="protein sequence ID" value="CAI3696043.1"/>
    <property type="molecule type" value="Genomic_DNA"/>
</dbReference>
<feature type="transmembrane region" description="Helical" evidence="2">
    <location>
        <begin position="74"/>
        <end position="95"/>
    </location>
</feature>
<evidence type="ECO:0000256" key="1">
    <source>
        <dbReference type="SAM" id="Coils"/>
    </source>
</evidence>
<dbReference type="RefSeq" id="WP_125148621.1">
    <property type="nucleotide sequence ID" value="NZ_CAMRXC010000266.1"/>
</dbReference>
<name>A0AAD2DFY1_9CLOT</name>
<sequence>MKVAHEVKKQLIYIENINKNIIKGKDDIFKKDKEEIIIKKLREIYNNYNFSKEELNTHLILLENKNNTLGSISYSSLITSLMAISISVISMGLTINKNINDIGKYVSEINNNTPQIIADIRDQLEFFAKVLNGLGILLYIFFGIIVFLIIFDGSRSINEKKKKVAVNIHKSVIEEQLKKIEEERKQSINKNEDIGQDIKNIKKFLGMR</sequence>
<proteinExistence type="predicted"/>
<evidence type="ECO:0000256" key="2">
    <source>
        <dbReference type="SAM" id="Phobius"/>
    </source>
</evidence>
<keyword evidence="2" id="KW-0472">Membrane</keyword>
<keyword evidence="2" id="KW-1133">Transmembrane helix</keyword>
<keyword evidence="2" id="KW-0812">Transmembrane</keyword>
<reference evidence="3" key="1">
    <citation type="submission" date="2022-10" db="EMBL/GenBank/DDBJ databases">
        <authorList>
            <person name="Aires J."/>
            <person name="Mesa V."/>
        </authorList>
    </citation>
    <scope>NUCLEOTIDE SEQUENCE</scope>
    <source>
        <strain evidence="3">Clostridium neonatale JD116</strain>
    </source>
</reference>
<dbReference type="Proteomes" id="UP001189143">
    <property type="component" value="Unassembled WGS sequence"/>
</dbReference>
<feature type="transmembrane region" description="Helical" evidence="2">
    <location>
        <begin position="130"/>
        <end position="151"/>
    </location>
</feature>
<comment type="caution">
    <text evidence="3">The sequence shown here is derived from an EMBL/GenBank/DDBJ whole genome shotgun (WGS) entry which is preliminary data.</text>
</comment>
<feature type="coiled-coil region" evidence="1">
    <location>
        <begin position="170"/>
        <end position="197"/>
    </location>
</feature>
<evidence type="ECO:0000313" key="4">
    <source>
        <dbReference type="Proteomes" id="UP001189143"/>
    </source>
</evidence>
<protein>
    <submittedName>
        <fullName evidence="3">Uncharacterized protein</fullName>
    </submittedName>
</protein>
<keyword evidence="1" id="KW-0175">Coiled coil</keyword>
<dbReference type="AlphaFoldDB" id="A0AAD2DFY1"/>
<gene>
    <name evidence="3" type="ORF">CNEO2_930010</name>
</gene>